<dbReference type="InterPro" id="IPR036291">
    <property type="entry name" value="NAD(P)-bd_dom_sf"/>
</dbReference>
<protein>
    <recommendedName>
        <fullName evidence="2">dTDP-4-dehydrorhamnose reductase</fullName>
        <ecNumber evidence="2">1.1.1.133</ecNumber>
    </recommendedName>
</protein>
<dbReference type="UniPathway" id="UPA00124"/>
<dbReference type="InterPro" id="IPR005913">
    <property type="entry name" value="dTDP_dehydrorham_reduct"/>
</dbReference>
<dbReference type="Gene3D" id="3.40.50.720">
    <property type="entry name" value="NAD(P)-binding Rossmann-like Domain"/>
    <property type="match status" value="1"/>
</dbReference>
<dbReference type="CDD" id="cd05254">
    <property type="entry name" value="dTDP_HR_like_SDR_e"/>
    <property type="match status" value="1"/>
</dbReference>
<dbReference type="Proteomes" id="UP000036932">
    <property type="component" value="Unassembled WGS sequence"/>
</dbReference>
<comment type="pathway">
    <text evidence="2">Carbohydrate biosynthesis; dTDP-L-rhamnose biosynthesis.</text>
</comment>
<keyword evidence="5" id="KW-1185">Reference proteome</keyword>
<dbReference type="GO" id="GO:0008831">
    <property type="term" value="F:dTDP-4-dehydrorhamnose reductase activity"/>
    <property type="evidence" value="ECO:0007669"/>
    <property type="project" value="UniProtKB-EC"/>
</dbReference>
<evidence type="ECO:0000256" key="1">
    <source>
        <dbReference type="ARBA" id="ARBA00010944"/>
    </source>
</evidence>
<proteinExistence type="inferred from homology"/>
<dbReference type="FunFam" id="3.40.50.720:FF:000159">
    <property type="entry name" value="dTDP-4-dehydrorhamnose reductase"/>
    <property type="match status" value="1"/>
</dbReference>
<dbReference type="EC" id="1.1.1.133" evidence="2"/>
<gene>
    <name evidence="4" type="ORF">AM231_27385</name>
</gene>
<evidence type="ECO:0000256" key="2">
    <source>
        <dbReference type="RuleBase" id="RU364082"/>
    </source>
</evidence>
<comment type="similarity">
    <text evidence="1 2">Belongs to the dTDP-4-dehydrorhamnose reductase family.</text>
</comment>
<accession>A0A0M1N2G4</accession>
<dbReference type="PANTHER" id="PTHR10491:SF4">
    <property type="entry name" value="METHIONINE ADENOSYLTRANSFERASE 2 SUBUNIT BETA"/>
    <property type="match status" value="1"/>
</dbReference>
<dbReference type="EMBL" id="LIUT01000008">
    <property type="protein sequence ID" value="KOR76338.1"/>
    <property type="molecule type" value="Genomic_DNA"/>
</dbReference>
<evidence type="ECO:0000313" key="5">
    <source>
        <dbReference type="Proteomes" id="UP000036932"/>
    </source>
</evidence>
<dbReference type="NCBIfam" id="TIGR01214">
    <property type="entry name" value="rmlD"/>
    <property type="match status" value="1"/>
</dbReference>
<keyword evidence="2" id="KW-0521">NADP</keyword>
<dbReference type="OrthoDB" id="9803892at2"/>
<dbReference type="GO" id="GO:0005829">
    <property type="term" value="C:cytosol"/>
    <property type="evidence" value="ECO:0007669"/>
    <property type="project" value="TreeGrafter"/>
</dbReference>
<sequence length="294" mass="32593">MKVLVTGANGQLGQDVTLVFAEAGHDVVSCGKKELDITNLEHCSRVISSHNPDFIIHCAAYTAVDAAESDIEGAYLVNAIGTRNIAISAEKMGAAVVYISTDYVFNGASEAAYVEYDETDPQTVYGRSKLAGEQMIRDFCSKWFIVRTSWAFGLHGNNFVKTMLRLGQEKPLLKVVNDQKGSPTYTVDLAQFLLNLISTEKYGVYHASNCGSCTWFEFTAAIFEEASAHLGLDITAQLQPCTTAEFPRPAPRPANSTMDHLAIRLNKMQDLPHWREGLKQFMLDMKQHPELYLK</sequence>
<comment type="caution">
    <text evidence="4">The sequence shown here is derived from an EMBL/GenBank/DDBJ whole genome shotgun (WGS) entry which is preliminary data.</text>
</comment>
<name>A0A0M1N2G4_9BACL</name>
<dbReference type="InterPro" id="IPR029903">
    <property type="entry name" value="RmlD-like-bd"/>
</dbReference>
<dbReference type="GO" id="GO:0019305">
    <property type="term" value="P:dTDP-rhamnose biosynthetic process"/>
    <property type="evidence" value="ECO:0007669"/>
    <property type="project" value="UniProtKB-UniPathway"/>
</dbReference>
<dbReference type="PANTHER" id="PTHR10491">
    <property type="entry name" value="DTDP-4-DEHYDRORHAMNOSE REDUCTASE"/>
    <property type="match status" value="1"/>
</dbReference>
<dbReference type="RefSeq" id="WP_054405453.1">
    <property type="nucleotide sequence ID" value="NZ_LIUT01000008.1"/>
</dbReference>
<feature type="domain" description="RmlD-like substrate binding" evidence="3">
    <location>
        <begin position="1"/>
        <end position="284"/>
    </location>
</feature>
<dbReference type="PATRIC" id="fig|1705565.3.peg.1706"/>
<evidence type="ECO:0000313" key="4">
    <source>
        <dbReference type="EMBL" id="KOR76338.1"/>
    </source>
</evidence>
<dbReference type="Pfam" id="PF04321">
    <property type="entry name" value="RmlD_sub_bind"/>
    <property type="match status" value="1"/>
</dbReference>
<organism evidence="4 5">
    <name type="scientific">Paenibacillus solani</name>
    <dbReference type="NCBI Taxonomy" id="1705565"/>
    <lineage>
        <taxon>Bacteria</taxon>
        <taxon>Bacillati</taxon>
        <taxon>Bacillota</taxon>
        <taxon>Bacilli</taxon>
        <taxon>Bacillales</taxon>
        <taxon>Paenibacillaceae</taxon>
        <taxon>Paenibacillus</taxon>
    </lineage>
</organism>
<reference evidence="5" key="1">
    <citation type="submission" date="2015-08" db="EMBL/GenBank/DDBJ databases">
        <title>Genome sequencing project for genomic taxonomy and phylogenomics of Bacillus-like bacteria.</title>
        <authorList>
            <person name="Liu B."/>
            <person name="Wang J."/>
            <person name="Zhu Y."/>
            <person name="Liu G."/>
            <person name="Chen Q."/>
            <person name="Chen Z."/>
            <person name="Lan J."/>
            <person name="Che J."/>
            <person name="Ge C."/>
            <person name="Shi H."/>
            <person name="Pan Z."/>
            <person name="Liu X."/>
        </authorList>
    </citation>
    <scope>NUCLEOTIDE SEQUENCE [LARGE SCALE GENOMIC DNA]</scope>
    <source>
        <strain evidence="5">FJAT-22460</strain>
    </source>
</reference>
<keyword evidence="2" id="KW-0560">Oxidoreductase</keyword>
<evidence type="ECO:0000259" key="3">
    <source>
        <dbReference type="Pfam" id="PF04321"/>
    </source>
</evidence>
<dbReference type="AlphaFoldDB" id="A0A0M1N2G4"/>
<comment type="function">
    <text evidence="2">Catalyzes the reduction of dTDP-6-deoxy-L-lyxo-4-hexulose to yield dTDP-L-rhamnose.</text>
</comment>
<dbReference type="Gene3D" id="3.90.25.10">
    <property type="entry name" value="UDP-galactose 4-epimerase, domain 1"/>
    <property type="match status" value="1"/>
</dbReference>
<dbReference type="SUPFAM" id="SSF51735">
    <property type="entry name" value="NAD(P)-binding Rossmann-fold domains"/>
    <property type="match status" value="1"/>
</dbReference>